<evidence type="ECO:0000313" key="2">
    <source>
        <dbReference type="EMBL" id="MBB5661429.1"/>
    </source>
</evidence>
<evidence type="ECO:0000313" key="3">
    <source>
        <dbReference type="Proteomes" id="UP000548978"/>
    </source>
</evidence>
<organism evidence="2 3">
    <name type="scientific">Brevundimonas halotolerans</name>
    <dbReference type="NCBI Taxonomy" id="69670"/>
    <lineage>
        <taxon>Bacteria</taxon>
        <taxon>Pseudomonadati</taxon>
        <taxon>Pseudomonadota</taxon>
        <taxon>Alphaproteobacteria</taxon>
        <taxon>Caulobacterales</taxon>
        <taxon>Caulobacteraceae</taxon>
        <taxon>Brevundimonas</taxon>
    </lineage>
</organism>
<keyword evidence="3" id="KW-1185">Reference proteome</keyword>
<feature type="chain" id="PRO_5030954090" description="DUF4440 domain-containing protein" evidence="1">
    <location>
        <begin position="27"/>
        <end position="355"/>
    </location>
</feature>
<name>A0A7W9A4R3_9CAUL</name>
<keyword evidence="1" id="KW-0732">Signal</keyword>
<dbReference type="RefSeq" id="WP_164461737.1">
    <property type="nucleotide sequence ID" value="NZ_JACIJB010000011.1"/>
</dbReference>
<accession>A0A7W9A4R3</accession>
<proteinExistence type="predicted"/>
<sequence>MRNAARTLIGMAAAIFLLSGASSSLAQDANDDPIEPAFDRDCMDDYGRDLCDPEGWLGIVETFGVEAAEDAQANGWRGVRVFTIDGYSRDMPMVSVLYTEASEHGIPLNPRLEVRGAGDGEGPASSLSREAWFGLTLKSRRIVELATAAPPRQSAGDDGLPGTAGDEMIICLHAWVTVTEVLTDDGVLRRVRNACGDDPLFDAGYELSGQALRGFPVCSHLDPANYRNESAQLDRCLVLEGDNQIAAAEVLNLLDGPIFDEASSIAAYAAPGIQISGTSREKSLSGALGLDDARVVRIYTASIRAVGTDVRARGIVHRYGDEDGNDFAADVQQVWRKTDGAWRLVEFTLGPWEPM</sequence>
<evidence type="ECO:0008006" key="4">
    <source>
        <dbReference type="Google" id="ProtNLM"/>
    </source>
</evidence>
<dbReference type="AlphaFoldDB" id="A0A7W9A4R3"/>
<evidence type="ECO:0000256" key="1">
    <source>
        <dbReference type="SAM" id="SignalP"/>
    </source>
</evidence>
<gene>
    <name evidence="2" type="ORF">FHS65_002192</name>
</gene>
<reference evidence="2 3" key="1">
    <citation type="submission" date="2020-08" db="EMBL/GenBank/DDBJ databases">
        <title>Genomic Encyclopedia of Type Strains, Phase IV (KMG-IV): sequencing the most valuable type-strain genomes for metagenomic binning, comparative biology and taxonomic classification.</title>
        <authorList>
            <person name="Goeker M."/>
        </authorList>
    </citation>
    <scope>NUCLEOTIDE SEQUENCE [LARGE SCALE GENOMIC DNA]</scope>
    <source>
        <strain evidence="2 3">DSM 24448</strain>
    </source>
</reference>
<dbReference type="EMBL" id="JACIJB010000011">
    <property type="protein sequence ID" value="MBB5661429.1"/>
    <property type="molecule type" value="Genomic_DNA"/>
</dbReference>
<dbReference type="Proteomes" id="UP000548978">
    <property type="component" value="Unassembled WGS sequence"/>
</dbReference>
<comment type="caution">
    <text evidence="2">The sequence shown here is derived from an EMBL/GenBank/DDBJ whole genome shotgun (WGS) entry which is preliminary data.</text>
</comment>
<protein>
    <recommendedName>
        <fullName evidence="4">DUF4440 domain-containing protein</fullName>
    </recommendedName>
</protein>
<feature type="signal peptide" evidence="1">
    <location>
        <begin position="1"/>
        <end position="26"/>
    </location>
</feature>